<proteinExistence type="predicted"/>
<dbReference type="CDD" id="cd18793">
    <property type="entry name" value="SF2_C_SNF"/>
    <property type="match status" value="1"/>
</dbReference>
<dbReference type="InterPro" id="IPR027417">
    <property type="entry name" value="P-loop_NTPase"/>
</dbReference>
<keyword evidence="4" id="KW-0347">Helicase</keyword>
<evidence type="ECO:0000259" key="2">
    <source>
        <dbReference type="PROSITE" id="PS51192"/>
    </source>
</evidence>
<dbReference type="OrthoDB" id="9760715at2"/>
<dbReference type="PROSITE" id="PS51194">
    <property type="entry name" value="HELICASE_CTER"/>
    <property type="match status" value="1"/>
</dbReference>
<dbReference type="InterPro" id="IPR038718">
    <property type="entry name" value="SNF2-like_sf"/>
</dbReference>
<gene>
    <name evidence="4" type="ORF">A4R26_24830</name>
</gene>
<dbReference type="GO" id="GO:0016787">
    <property type="term" value="F:hydrolase activity"/>
    <property type="evidence" value="ECO:0007669"/>
    <property type="project" value="UniProtKB-KW"/>
</dbReference>
<feature type="domain" description="Helicase ATP-binding" evidence="2">
    <location>
        <begin position="505"/>
        <end position="664"/>
    </location>
</feature>
<dbReference type="GO" id="GO:0004386">
    <property type="term" value="F:helicase activity"/>
    <property type="evidence" value="ECO:0007669"/>
    <property type="project" value="UniProtKB-KW"/>
</dbReference>
<evidence type="ECO:0000256" key="1">
    <source>
        <dbReference type="ARBA" id="ARBA00022801"/>
    </source>
</evidence>
<dbReference type="RefSeq" id="WP_081167768.1">
    <property type="nucleotide sequence ID" value="NZ_LWBP01000194.1"/>
</dbReference>
<dbReference type="SMART" id="SM00487">
    <property type="entry name" value="DEXDc"/>
    <property type="match status" value="1"/>
</dbReference>
<dbReference type="Proteomes" id="UP000192276">
    <property type="component" value="Unassembled WGS sequence"/>
</dbReference>
<evidence type="ECO:0000259" key="3">
    <source>
        <dbReference type="PROSITE" id="PS51194"/>
    </source>
</evidence>
<dbReference type="InterPro" id="IPR049730">
    <property type="entry name" value="SNF2/RAD54-like_C"/>
</dbReference>
<feature type="domain" description="Helicase C-terminal" evidence="3">
    <location>
        <begin position="788"/>
        <end position="946"/>
    </location>
</feature>
<dbReference type="Pfam" id="PF00271">
    <property type="entry name" value="Helicase_C"/>
    <property type="match status" value="1"/>
</dbReference>
<dbReference type="Gene3D" id="3.40.50.300">
    <property type="entry name" value="P-loop containing nucleotide triphosphate hydrolases"/>
    <property type="match status" value="1"/>
</dbReference>
<evidence type="ECO:0000313" key="4">
    <source>
        <dbReference type="EMBL" id="OQP57445.1"/>
    </source>
</evidence>
<keyword evidence="4" id="KW-0547">Nucleotide-binding</keyword>
<dbReference type="SMART" id="SM00490">
    <property type="entry name" value="HELICc"/>
    <property type="match status" value="1"/>
</dbReference>
<dbReference type="GO" id="GO:0005524">
    <property type="term" value="F:ATP binding"/>
    <property type="evidence" value="ECO:0007669"/>
    <property type="project" value="InterPro"/>
</dbReference>
<evidence type="ECO:0000313" key="5">
    <source>
        <dbReference type="Proteomes" id="UP000192276"/>
    </source>
</evidence>
<keyword evidence="5" id="KW-1185">Reference proteome</keyword>
<dbReference type="Gene3D" id="3.40.50.10810">
    <property type="entry name" value="Tandem AAA-ATPase domain"/>
    <property type="match status" value="1"/>
</dbReference>
<reference evidence="5" key="1">
    <citation type="submission" date="2016-04" db="EMBL/GenBank/DDBJ databases">
        <authorList>
            <person name="Chen L."/>
            <person name="Zhuang W."/>
            <person name="Wang G."/>
        </authorList>
    </citation>
    <scope>NUCLEOTIDE SEQUENCE [LARGE SCALE GENOMIC DNA]</scope>
    <source>
        <strain evidence="5">208</strain>
    </source>
</reference>
<dbReference type="PANTHER" id="PTHR10799">
    <property type="entry name" value="SNF2/RAD54 HELICASE FAMILY"/>
    <property type="match status" value="1"/>
</dbReference>
<keyword evidence="1" id="KW-0378">Hydrolase</keyword>
<accession>A0A1V9FGF2</accession>
<dbReference type="InterPro" id="IPR000330">
    <property type="entry name" value="SNF2_N"/>
</dbReference>
<protein>
    <submittedName>
        <fullName evidence="4">Helicase SNF2</fullName>
    </submittedName>
</protein>
<dbReference type="InterPro" id="IPR014001">
    <property type="entry name" value="Helicase_ATP-bd"/>
</dbReference>
<dbReference type="STRING" id="550983.A4R26_24830"/>
<comment type="caution">
    <text evidence="4">The sequence shown here is derived from an EMBL/GenBank/DDBJ whole genome shotgun (WGS) entry which is preliminary data.</text>
</comment>
<dbReference type="SUPFAM" id="SSF52540">
    <property type="entry name" value="P-loop containing nucleoside triphosphate hydrolases"/>
    <property type="match status" value="2"/>
</dbReference>
<name>A0A1V9FGF2_9BACT</name>
<dbReference type="InterPro" id="IPR001650">
    <property type="entry name" value="Helicase_C-like"/>
</dbReference>
<keyword evidence="4" id="KW-0067">ATP-binding</keyword>
<organism evidence="4 5">
    <name type="scientific">Niastella populi</name>
    <dbReference type="NCBI Taxonomy" id="550983"/>
    <lineage>
        <taxon>Bacteria</taxon>
        <taxon>Pseudomonadati</taxon>
        <taxon>Bacteroidota</taxon>
        <taxon>Chitinophagia</taxon>
        <taxon>Chitinophagales</taxon>
        <taxon>Chitinophagaceae</taxon>
        <taxon>Niastella</taxon>
    </lineage>
</organism>
<dbReference type="EMBL" id="LWBP01000194">
    <property type="protein sequence ID" value="OQP57445.1"/>
    <property type="molecule type" value="Genomic_DNA"/>
</dbReference>
<dbReference type="PROSITE" id="PS51192">
    <property type="entry name" value="HELICASE_ATP_BIND_1"/>
    <property type="match status" value="1"/>
</dbReference>
<dbReference type="Pfam" id="PF00176">
    <property type="entry name" value="SNF2-rel_dom"/>
    <property type="match status" value="1"/>
</dbReference>
<sequence length="955" mass="109797">MISTKSDQKNVLLLQPHRLLSDHHLLECLQITKEKGIPKYVNSELNSAELNKNFSKLPKEVKDSLLHFSKERIALMKEEIQKKFTLQRAGVSYEVYSRSAIARRLHELMERMKPFAALVKWYHKVPGEKGNFKTAPGSFSTFKPQLQFEVTKNGNALQLNTIISINGAAYGLDQFTRWQFLLLSGGEYFILSFKDYQTLEWLQDNDPQQYSQQPQEFSETILAKLESSDYTVNRNNLFQKHEIRELPVNRVLLSEISQSFLVLTPQWEYDGFITEGPWKETYELTRNGQSFAIYRNQQAEKDLWQLLEGLHPNFEKQLNGYYYLSFEEAQKKQWFLKVYHKLLDLNIQVIGMDMLQHFRYSQHKVKTDVTIQKEVTDALVLHMVISFGEEEVALTEVQKIILAGQRAILLQDGSLGILHEEWLQTYGTIVRHGKISKQEIQVPRWLAFSEEKTTEGTGVLKTVLQAGWLEKWQHWQQDGTMVYEVPATVQAKLRPYQQKGFEWMLLLAEAGAGACLADDMGLGKTLQTISLLTHQLTQKASQRHLIVAPSSLIYNWSQELQKFAPHVKVLIYHGGGRNIQEAATGDYQVVITSYGTVRQDIEEMCLIGFGTIVLDESHNIKNPAAQITKAVERLQSNFRVALSGTPVMNNTFDLYAQMNFLLPGIFGTREFFRREYADAIDTHRDGEKIKTLQRITAPFVLRRTKEQVAGDLPAKTEMVMWCKMSDAQKRLYDEVKDSIRQSVFLNIENEGLGKSKLAVLQGMLKLRQICNSPLLLPGEEQTCNDSVKTDLLMNELQNNLKDQKVLVFSQFTTMLNLLAEKCREEGITYYHLDGSTAPEKRIEMVNRFQEDGNTTNVFLISLKAGNAGLNLTAAGYVFLFDPWWNTAVQQQAIDRTHRIGQTKNVFAYKMICKDTIEEKIIQLQQHKKQLAEELISEDEGFVKSLTEDDIKYLFS</sequence>
<dbReference type="AlphaFoldDB" id="A0A1V9FGF2"/>